<protein>
    <submittedName>
        <fullName evidence="2">Uncharacterized protein</fullName>
    </submittedName>
</protein>
<comment type="caution">
    <text evidence="2">The sequence shown here is derived from an EMBL/GenBank/DDBJ whole genome shotgun (WGS) entry which is preliminary data.</text>
</comment>
<dbReference type="EMBL" id="VSRR010003229">
    <property type="protein sequence ID" value="MPC35241.1"/>
    <property type="molecule type" value="Genomic_DNA"/>
</dbReference>
<gene>
    <name evidence="2" type="ORF">E2C01_028659</name>
</gene>
<proteinExistence type="predicted"/>
<evidence type="ECO:0000313" key="2">
    <source>
        <dbReference type="EMBL" id="MPC35241.1"/>
    </source>
</evidence>
<feature type="region of interest" description="Disordered" evidence="1">
    <location>
        <begin position="28"/>
        <end position="72"/>
    </location>
</feature>
<name>A0A5B7EL90_PORTR</name>
<organism evidence="2 3">
    <name type="scientific">Portunus trituberculatus</name>
    <name type="common">Swimming crab</name>
    <name type="synonym">Neptunus trituberculatus</name>
    <dbReference type="NCBI Taxonomy" id="210409"/>
    <lineage>
        <taxon>Eukaryota</taxon>
        <taxon>Metazoa</taxon>
        <taxon>Ecdysozoa</taxon>
        <taxon>Arthropoda</taxon>
        <taxon>Crustacea</taxon>
        <taxon>Multicrustacea</taxon>
        <taxon>Malacostraca</taxon>
        <taxon>Eumalacostraca</taxon>
        <taxon>Eucarida</taxon>
        <taxon>Decapoda</taxon>
        <taxon>Pleocyemata</taxon>
        <taxon>Brachyura</taxon>
        <taxon>Eubrachyura</taxon>
        <taxon>Portunoidea</taxon>
        <taxon>Portunidae</taxon>
        <taxon>Portuninae</taxon>
        <taxon>Portunus</taxon>
    </lineage>
</organism>
<dbReference type="Proteomes" id="UP000324222">
    <property type="component" value="Unassembled WGS sequence"/>
</dbReference>
<keyword evidence="3" id="KW-1185">Reference proteome</keyword>
<sequence>MVTNNNNEIGHYFTLAIDSRVRHGSAPHFRCARDASSTDTAPPQRIQMGSGEAKRPTGGSHGPHSDTRQLSPLVRLCCVHTTSTLQETI</sequence>
<evidence type="ECO:0000313" key="3">
    <source>
        <dbReference type="Proteomes" id="UP000324222"/>
    </source>
</evidence>
<reference evidence="2 3" key="1">
    <citation type="submission" date="2019-05" db="EMBL/GenBank/DDBJ databases">
        <title>Another draft genome of Portunus trituberculatus and its Hox gene families provides insights of decapod evolution.</title>
        <authorList>
            <person name="Jeong J.-H."/>
            <person name="Song I."/>
            <person name="Kim S."/>
            <person name="Choi T."/>
            <person name="Kim D."/>
            <person name="Ryu S."/>
            <person name="Kim W."/>
        </authorList>
    </citation>
    <scope>NUCLEOTIDE SEQUENCE [LARGE SCALE GENOMIC DNA]</scope>
    <source>
        <tissue evidence="2">Muscle</tissue>
    </source>
</reference>
<accession>A0A5B7EL90</accession>
<dbReference type="AlphaFoldDB" id="A0A5B7EL90"/>
<evidence type="ECO:0000256" key="1">
    <source>
        <dbReference type="SAM" id="MobiDB-lite"/>
    </source>
</evidence>